<dbReference type="VEuPathDB" id="CryptoDB:GNI_037390"/>
<dbReference type="GeneID" id="22911452"/>
<proteinExistence type="predicted"/>
<name>A0A023BAM4_GRENI</name>
<accession>A0A023BAM4</accession>
<evidence type="ECO:0000313" key="1">
    <source>
        <dbReference type="EMBL" id="EZG78375.1"/>
    </source>
</evidence>
<protein>
    <submittedName>
        <fullName evidence="1">Uncharacterized protein</fullName>
    </submittedName>
</protein>
<organism evidence="1 2">
    <name type="scientific">Gregarina niphandrodes</name>
    <name type="common">Septate eugregarine</name>
    <dbReference type="NCBI Taxonomy" id="110365"/>
    <lineage>
        <taxon>Eukaryota</taxon>
        <taxon>Sar</taxon>
        <taxon>Alveolata</taxon>
        <taxon>Apicomplexa</taxon>
        <taxon>Conoidasida</taxon>
        <taxon>Gregarinasina</taxon>
        <taxon>Eugregarinorida</taxon>
        <taxon>Gregarinidae</taxon>
        <taxon>Gregarina</taxon>
    </lineage>
</organism>
<gene>
    <name evidence="1" type="ORF">GNI_037390</name>
</gene>
<keyword evidence="2" id="KW-1185">Reference proteome</keyword>
<dbReference type="EMBL" id="AFNH02000287">
    <property type="protein sequence ID" value="EZG78375.1"/>
    <property type="molecule type" value="Genomic_DNA"/>
</dbReference>
<evidence type="ECO:0000313" key="2">
    <source>
        <dbReference type="Proteomes" id="UP000019763"/>
    </source>
</evidence>
<dbReference type="Proteomes" id="UP000019763">
    <property type="component" value="Unassembled WGS sequence"/>
</dbReference>
<reference evidence="1" key="1">
    <citation type="submission" date="2013-12" db="EMBL/GenBank/DDBJ databases">
        <authorList>
            <person name="Omoto C.K."/>
            <person name="Sibley D."/>
            <person name="Venepally P."/>
            <person name="Hadjithomas M."/>
            <person name="Karamycheva S."/>
            <person name="Brunk B."/>
            <person name="Roos D."/>
            <person name="Caler E."/>
            <person name="Lorenzi H."/>
        </authorList>
    </citation>
    <scope>NUCLEOTIDE SEQUENCE</scope>
</reference>
<sequence length="160" mass="17172">MEGVMFPHSNANYQIESVELSVIRLADETLPVPDEQVHRDALMDAARKCMAGSELVLMENGKCVMTGFTLRVPGVAYSIHDQMVDDVYEAVIKATFADPPLLEAQTFVFSNDGVACSDIVDFKVEGIARAHPVAAVTRDGALNSHTKSLGVAALLLALAP</sequence>
<dbReference type="AlphaFoldDB" id="A0A023BAM4"/>
<dbReference type="RefSeq" id="XP_011129330.1">
    <property type="nucleotide sequence ID" value="XM_011131028.1"/>
</dbReference>
<comment type="caution">
    <text evidence="1">The sequence shown here is derived from an EMBL/GenBank/DDBJ whole genome shotgun (WGS) entry which is preliminary data.</text>
</comment>